<dbReference type="GO" id="GO:0006325">
    <property type="term" value="P:chromatin organization"/>
    <property type="evidence" value="ECO:0007669"/>
    <property type="project" value="InterPro"/>
</dbReference>
<evidence type="ECO:0000313" key="7">
    <source>
        <dbReference type="RefSeq" id="XP_055881633.1"/>
    </source>
</evidence>
<feature type="compositionally biased region" description="Polar residues" evidence="5">
    <location>
        <begin position="1264"/>
        <end position="1273"/>
    </location>
</feature>
<protein>
    <submittedName>
        <fullName evidence="7">Calcineurin-binding protein cabin-1-like isoform X1</fullName>
    </submittedName>
</protein>
<dbReference type="OMA" id="MCLEHIS"/>
<dbReference type="Gene3D" id="1.25.40.10">
    <property type="entry name" value="Tetratricopeptide repeat domain"/>
    <property type="match status" value="2"/>
</dbReference>
<name>A0A9W3A383_BIOGL</name>
<dbReference type="Proteomes" id="UP001165740">
    <property type="component" value="Chromosome 4"/>
</dbReference>
<feature type="repeat" description="TPR" evidence="3">
    <location>
        <begin position="1943"/>
        <end position="1976"/>
    </location>
</feature>
<feature type="region of interest" description="Disordered" evidence="5">
    <location>
        <begin position="1243"/>
        <end position="1284"/>
    </location>
</feature>
<feature type="compositionally biased region" description="Basic and acidic residues" evidence="5">
    <location>
        <begin position="857"/>
        <end position="872"/>
    </location>
</feature>
<dbReference type="PANTHER" id="PTHR15502">
    <property type="entry name" value="CALCINEURIN-BINDING PROTEIN CABIN 1-RELATED"/>
    <property type="match status" value="1"/>
</dbReference>
<feature type="region of interest" description="Disordered" evidence="5">
    <location>
        <begin position="325"/>
        <end position="352"/>
    </location>
</feature>
<evidence type="ECO:0000256" key="2">
    <source>
        <dbReference type="ARBA" id="ARBA00023242"/>
    </source>
</evidence>
<feature type="compositionally biased region" description="Polar residues" evidence="5">
    <location>
        <begin position="2454"/>
        <end position="2470"/>
    </location>
</feature>
<feature type="compositionally biased region" description="Low complexity" evidence="5">
    <location>
        <begin position="1175"/>
        <end position="1189"/>
    </location>
</feature>
<feature type="region of interest" description="Disordered" evidence="5">
    <location>
        <begin position="838"/>
        <end position="872"/>
    </location>
</feature>
<feature type="coiled-coil region" evidence="4">
    <location>
        <begin position="1571"/>
        <end position="1598"/>
    </location>
</feature>
<dbReference type="SUPFAM" id="SSF48452">
    <property type="entry name" value="TPR-like"/>
    <property type="match status" value="2"/>
</dbReference>
<feature type="region of interest" description="Disordered" evidence="5">
    <location>
        <begin position="2299"/>
        <end position="2325"/>
    </location>
</feature>
<feature type="compositionally biased region" description="Low complexity" evidence="5">
    <location>
        <begin position="2421"/>
        <end position="2437"/>
    </location>
</feature>
<feature type="region of interest" description="Disordered" evidence="5">
    <location>
        <begin position="953"/>
        <end position="993"/>
    </location>
</feature>
<dbReference type="InterPro" id="IPR033053">
    <property type="entry name" value="Hir3/CABIN1"/>
</dbReference>
<feature type="compositionally biased region" description="Low complexity" evidence="5">
    <location>
        <begin position="1243"/>
        <end position="1257"/>
    </location>
</feature>
<feature type="coiled-coil region" evidence="4">
    <location>
        <begin position="1748"/>
        <end position="1775"/>
    </location>
</feature>
<evidence type="ECO:0000256" key="3">
    <source>
        <dbReference type="PROSITE-ProRule" id="PRU00339"/>
    </source>
</evidence>
<proteinExistence type="predicted"/>
<feature type="compositionally biased region" description="Polar residues" evidence="5">
    <location>
        <begin position="983"/>
        <end position="992"/>
    </location>
</feature>
<keyword evidence="2" id="KW-0539">Nucleus</keyword>
<dbReference type="RefSeq" id="XP_055881633.1">
    <property type="nucleotide sequence ID" value="XM_056025658.1"/>
</dbReference>
<dbReference type="InterPro" id="IPR019734">
    <property type="entry name" value="TPR_rpt"/>
</dbReference>
<dbReference type="GeneID" id="106064397"/>
<dbReference type="SMART" id="SM00028">
    <property type="entry name" value="TPR"/>
    <property type="match status" value="4"/>
</dbReference>
<organism evidence="6 7">
    <name type="scientific">Biomphalaria glabrata</name>
    <name type="common">Bloodfluke planorb</name>
    <name type="synonym">Freshwater snail</name>
    <dbReference type="NCBI Taxonomy" id="6526"/>
    <lineage>
        <taxon>Eukaryota</taxon>
        <taxon>Metazoa</taxon>
        <taxon>Spiralia</taxon>
        <taxon>Lophotrochozoa</taxon>
        <taxon>Mollusca</taxon>
        <taxon>Gastropoda</taxon>
        <taxon>Heterobranchia</taxon>
        <taxon>Euthyneura</taxon>
        <taxon>Panpulmonata</taxon>
        <taxon>Hygrophila</taxon>
        <taxon>Lymnaeoidea</taxon>
        <taxon>Planorbidae</taxon>
        <taxon>Biomphalaria</taxon>
    </lineage>
</organism>
<feature type="compositionally biased region" description="Polar residues" evidence="5">
    <location>
        <begin position="2304"/>
        <end position="2325"/>
    </location>
</feature>
<comment type="subcellular location">
    <subcellularLocation>
        <location evidence="1">Nucleus</location>
    </subcellularLocation>
</comment>
<gene>
    <name evidence="7" type="primary">LOC106064397</name>
</gene>
<evidence type="ECO:0000256" key="1">
    <source>
        <dbReference type="ARBA" id="ARBA00004123"/>
    </source>
</evidence>
<keyword evidence="6" id="KW-1185">Reference proteome</keyword>
<sequence>MLRISALNDSSDLEDDQIETQLTKTKEAKEAEAFAAYNKALSHQHKGNILHAEKLLRNLFDHPLLKEAAGLVADDTQLQNKNHSGLQLLYSIHKNLASILLQRNELREAMAAYIEAVQIDSTEVTVWFQMGQVARKLENYPLAKICFQQALQCNSHHWPSLDNAITVTYALGDYLLCLQNISLALEKDCGYSKGLALRKEIYQEQPSLEKFTKELFLYCAPSINTTQVEKEEKQEYIEEALKIRSCRRQLAAEEKEKEMKSVTFLNPLTPFNWKNVGEQLIALYDFVTTSVPPKSLALEVDLRDYFFLDQSVFFRQYDEENNLSTETNKKDSVDQVSNKTSQQSSLSDKSTPPLKAVEPLAIINSVKSTKETALLKRLQGDENMHSPGVIKKTRLDVTAVRDCGLKDLDSMDVTETFEMPLLRDVDIEALNLTDISRNEFKPELLLKDDDIVETTDTADMKSLENVLASVIDMEFEVQNSDKLVTDVDRSKRSTQTVQDLELTLKNTTVNSNVKELFDIQQTDLEIQELVPKTSGDSCLVSSPTKTFLPVANIIHSPVPPEASVTGNICLIQNHNNEISPAEQMANIVQDNITLKHSQVSAPNVFEAFQKVSTNDIKTSQTLAHIASDQSSKSVDFPANKDNLLVSDQPINISCDSLNLSQLCSTPIYKPDVSPVDAGSANLPLDISSQRNLMSSNDEEKHLDISLVETLPLETSRQSNTKKDVDADLALNTSLVESSQIDTFTQCNKRTDVDTPKRCDISQCETLAADKSPSFMLSSVKLKIYPTDLAHSPITTSLLSPDSVTYPKSASAYHNVLSTLKHTEAVVADKSLGCSLTKSIQSKGSKSPNKSDQPSEENYERMPLDFTNKKTPVEPRIGVDSLSTITSVEAIHENQTDISQTNKVSSQAPLQGDVLTNTRPSASLSLPSHHLNMLTALESEILLKSFQDSQSTGVSEWTRKKLSSKRPNFKSHSMYHSPREYPPSQKSSWQTPQLPLSPSVVSPWASQAFQWPFGQSMLSPSATSPQRMYPRSVFPPYPHAYFDNISGIHYSSPGHVPGMTSPSHLHGMTSPTHLQGMTSPTHLQGMTSPTHLQGMTSPTHLQGMTSPNLVPGMTSPNQQFSFSSPLFHPLLNPSKHLKDAAAHFESFRTSANMSLYHDGYKSSAVTSTAGNTSQYHQHSPKSPSNSQSESRYPQLASAQLQSLARISQTPPSPTSNIVSYQAGDHSYQKKGLLFQVMMESNPSVPVISSSRSTSSQSVSHRKTNTNDSASSTPVQRAVKRGSKRKMDDSLLDEWAYAEKRRSTRSRNTKNQREGKSINYKNVMKSYFPASFLKVNLQNNVETSDELTMEVDKAQAEPGLNVSTMTLKKLADNEEDDVKMFIRSCLKCNGVIDLMYKYLLQLANKSDYVWYESIAEIYLKLYKRLRKHFSLPTVFDDAESLSLEGYRNYAAVILVWCELNLNQAVLDSSLRSLMSPSKASQFAENLIKLLGEYHSDDMAFLASLIGRNDALGSWLGHFSVRFYWLKAKEHQFLNETLDAVDCYEIAREFLQDVEKECSNKDEVNTGVIILPNLQDKLISSNEARRQLEALQRSKSLEDNKKLFDEAQFDRVVENLVVTFSNQTSKKVLSLVERERPSQLLLLVNSLYHLNKPMEGIQWAEASLNEAVLYYKRVPSVQLHQEWAATLVSLFACIDRLLEEDSNILSSLSRSCLYRLADNLTSVIDICLDVAETVTEMPIASLLPWKILYRVLHYEEQLNAKSCESKEKENETDEDEEEEMSRSLVMLIEAHDHLGRHAWCTRDNGLLLLFTMSVLDSKDLEDKDREDIHFEQCVYCLYGHPNKKGRARHLTDHNVSPISLTWDRAGSLFLYFAPKQVPEFDSYKIKSVTSDVENLLRRIDMLVPDELNPAQHVSAITDYIEGISNTAPCTPLIKIQQHKDPYKMCNQVYYLLGDFYFKNKEPAKAVKFYQLDLVLNSNRMDSWAGLALAKMYQIEQKLNSTELKIEVPIYKKSEAALRCFRRAVELQKGSRKLWLEYGSLAYQLHTHASRQSKYKDLLSIGAEVIMNSISHQEKSLLLAKQNYLQARECQGDGTEEDWLTHYMLGKIAEKEKESPEVYLEHYKQAAICLHNEEAVYPKKIQFASIPPHLALEALEVFYRLHVSALKLVLYSPSNEHLQLIDKYVQESLQSPFVKCDEKQKSMEQDSCSISKQHNNYVSGDGSAQPKLTANQMVAKQKQIYHKNPLDHDYSKHKSATDSQSDVEETKRQPLAPPPTQVVHLDDLEMRERENLSSYASLPELAQVKVPESSQQEQVSVTNDDFHTPNTKSYPVNEAIITKPVMLTCDSEVNGDMRNHSVDIMQPSGDNGNKCEQSGSQVDISYGVLQGTQRNLSNNHKILCDSRDTQKNSQSLMSAQLNETEQNKSETSSGDASSSLASNQSLPTVSEAVPPEIPTAYSDITKQAVDSNTTNSTLKMDGAGDRKTEEIRVVQSPGNKMVVNDEDVCNKEEKEMTTEDMNVNSTAEKEDNVDVSIKQDKDINIEKRSQEEKELTHIGHVEMGLEEKIGAKDVNIRNEENKEMTNNDVREDEDEKIVTSRDCNMKNEEENKWINNEKVEKSNCLSDMETSVLEERKSEEVADENICTDINVKLAAQCRESINDKEISDVLTEQSQKPEVMNNTKESEKERKEPFFLRAEILTKCIRGLELCAERYSAHYKSLYRLADIYYFSKNLQKARDILLGRPDWLDQSHMPAPGLFAERKLSNFFQGLWKIPIEDIDRSGCFASHVHRSVVLLLKVLADLGDLEMLKYIRTQLKRTPDIGKKYLRDAERLALADEVIVKCIEVVNKEMDASDRWSENQREDNLANVYQVWLMAKGSNVLKKATTALHRAFKTMMKGRTDVNRLTEEQAIFYCQKNLLKVTQSPVPVNPQGKMTADQTKVAAEKSKSTQLAPLSLMNNVKENLNVKIKDQADRNIPQSEAVVQITREDKIDSLAVNSSERLQEISKPNRDELISEAANDVNTNVSHVCNTTSSITGPHASESVQFTSLKNVAITCQGEKETKEVSTSQQPCTIQDSNKLAVPGKSDKDKVETMVINLIEESDVQHEVTEVASSPNFTQILDDDEEDVIIISESD</sequence>
<keyword evidence="3" id="KW-0802">TPR repeat</keyword>
<evidence type="ECO:0000256" key="4">
    <source>
        <dbReference type="SAM" id="Coils"/>
    </source>
</evidence>
<dbReference type="GO" id="GO:0031491">
    <property type="term" value="F:nucleosome binding"/>
    <property type="evidence" value="ECO:0007669"/>
    <property type="project" value="TreeGrafter"/>
</dbReference>
<dbReference type="PANTHER" id="PTHR15502:SF7">
    <property type="entry name" value="CALCINEURIN-BINDING PROTEIN CABIN-1"/>
    <property type="match status" value="1"/>
</dbReference>
<dbReference type="PROSITE" id="PS50005">
    <property type="entry name" value="TPR"/>
    <property type="match status" value="2"/>
</dbReference>
<feature type="region of interest" description="Disordered" evidence="5">
    <location>
        <begin position="1165"/>
        <end position="1199"/>
    </location>
</feature>
<feature type="repeat" description="TPR" evidence="3">
    <location>
        <begin position="124"/>
        <end position="157"/>
    </location>
</feature>
<dbReference type="OrthoDB" id="77564at2759"/>
<accession>A0A9W3A383</accession>
<feature type="compositionally biased region" description="Basic residues" evidence="5">
    <location>
        <begin position="959"/>
        <end position="968"/>
    </location>
</feature>
<feature type="compositionally biased region" description="Basic and acidic residues" evidence="5">
    <location>
        <begin position="2240"/>
        <end position="2252"/>
    </location>
</feature>
<evidence type="ECO:0000313" key="6">
    <source>
        <dbReference type="Proteomes" id="UP001165740"/>
    </source>
</evidence>
<evidence type="ECO:0000256" key="5">
    <source>
        <dbReference type="SAM" id="MobiDB-lite"/>
    </source>
</evidence>
<feature type="compositionally biased region" description="Polar residues" evidence="5">
    <location>
        <begin position="838"/>
        <end position="851"/>
    </location>
</feature>
<keyword evidence="4" id="KW-0175">Coiled coil</keyword>
<dbReference type="InterPro" id="IPR011990">
    <property type="entry name" value="TPR-like_helical_dom_sf"/>
</dbReference>
<feature type="region of interest" description="Disordered" evidence="5">
    <location>
        <begin position="2413"/>
        <end position="2479"/>
    </location>
</feature>
<feature type="compositionally biased region" description="Polar residues" evidence="5">
    <location>
        <begin position="334"/>
        <end position="350"/>
    </location>
</feature>
<feature type="region of interest" description="Disordered" evidence="5">
    <location>
        <begin position="2238"/>
        <end position="2276"/>
    </location>
</feature>
<reference evidence="7" key="1">
    <citation type="submission" date="2025-08" db="UniProtKB">
        <authorList>
            <consortium name="RefSeq"/>
        </authorList>
    </citation>
    <scope>IDENTIFICATION</scope>
</reference>
<dbReference type="GO" id="GO:0005634">
    <property type="term" value="C:nucleus"/>
    <property type="evidence" value="ECO:0007669"/>
    <property type="project" value="UniProtKB-SubCell"/>
</dbReference>
<feature type="compositionally biased region" description="Polar residues" evidence="5">
    <location>
        <begin position="1165"/>
        <end position="1174"/>
    </location>
</feature>